<evidence type="ECO:0000259" key="3">
    <source>
        <dbReference type="Pfam" id="PF13359"/>
    </source>
</evidence>
<keyword evidence="6" id="KW-1185">Reference proteome</keyword>
<comment type="caution">
    <text evidence="5">The sequence shown here is derived from an EMBL/GenBank/DDBJ whole genome shotgun (WGS) entry which is preliminary data.</text>
</comment>
<evidence type="ECO:0000259" key="4">
    <source>
        <dbReference type="Pfam" id="PF13613"/>
    </source>
</evidence>
<evidence type="ECO:0008006" key="7">
    <source>
        <dbReference type="Google" id="ProtNLM"/>
    </source>
</evidence>
<comment type="cofactor">
    <cofactor evidence="1">
        <name>a divalent metal cation</name>
        <dbReference type="ChEBI" id="CHEBI:60240"/>
    </cofactor>
</comment>
<feature type="domain" description="DDE Tnp4" evidence="3">
    <location>
        <begin position="154"/>
        <end position="285"/>
    </location>
</feature>
<dbReference type="EMBL" id="JAPWTJ010001239">
    <property type="protein sequence ID" value="KAJ8973108.1"/>
    <property type="molecule type" value="Genomic_DNA"/>
</dbReference>
<dbReference type="PANTHER" id="PTHR23080">
    <property type="entry name" value="THAP DOMAIN PROTEIN"/>
    <property type="match status" value="1"/>
</dbReference>
<dbReference type="InterPro" id="IPR027806">
    <property type="entry name" value="HARBI1_dom"/>
</dbReference>
<evidence type="ECO:0000313" key="5">
    <source>
        <dbReference type="EMBL" id="KAJ8973108.1"/>
    </source>
</evidence>
<reference evidence="5" key="1">
    <citation type="journal article" date="2023" name="Insect Mol. Biol.">
        <title>Genome sequencing provides insights into the evolution of gene families encoding plant cell wall-degrading enzymes in longhorned beetles.</title>
        <authorList>
            <person name="Shin N.R."/>
            <person name="Okamura Y."/>
            <person name="Kirsch R."/>
            <person name="Pauchet Y."/>
        </authorList>
    </citation>
    <scope>NUCLEOTIDE SEQUENCE</scope>
    <source>
        <strain evidence="5">MMC_N1</strain>
    </source>
</reference>
<gene>
    <name evidence="5" type="ORF">NQ317_006334</name>
</gene>
<dbReference type="Pfam" id="PF13613">
    <property type="entry name" value="HTH_Tnp_4"/>
    <property type="match status" value="1"/>
</dbReference>
<proteinExistence type="predicted"/>
<dbReference type="Proteomes" id="UP001162164">
    <property type="component" value="Unassembled WGS sequence"/>
</dbReference>
<protein>
    <recommendedName>
        <fullName evidence="7">DDE Tnp4 domain-containing protein</fullName>
    </recommendedName>
</protein>
<dbReference type="Pfam" id="PF13359">
    <property type="entry name" value="DDE_Tnp_4"/>
    <property type="match status" value="1"/>
</dbReference>
<evidence type="ECO:0000313" key="6">
    <source>
        <dbReference type="Proteomes" id="UP001162164"/>
    </source>
</evidence>
<keyword evidence="2" id="KW-0479">Metal-binding</keyword>
<organism evidence="5 6">
    <name type="scientific">Molorchus minor</name>
    <dbReference type="NCBI Taxonomy" id="1323400"/>
    <lineage>
        <taxon>Eukaryota</taxon>
        <taxon>Metazoa</taxon>
        <taxon>Ecdysozoa</taxon>
        <taxon>Arthropoda</taxon>
        <taxon>Hexapoda</taxon>
        <taxon>Insecta</taxon>
        <taxon>Pterygota</taxon>
        <taxon>Neoptera</taxon>
        <taxon>Endopterygota</taxon>
        <taxon>Coleoptera</taxon>
        <taxon>Polyphaga</taxon>
        <taxon>Cucujiformia</taxon>
        <taxon>Chrysomeloidea</taxon>
        <taxon>Cerambycidae</taxon>
        <taxon>Lamiinae</taxon>
        <taxon>Monochamini</taxon>
        <taxon>Molorchus</taxon>
    </lineage>
</organism>
<dbReference type="InterPro" id="IPR027805">
    <property type="entry name" value="Transposase_HTH_dom"/>
</dbReference>
<evidence type="ECO:0000256" key="1">
    <source>
        <dbReference type="ARBA" id="ARBA00001968"/>
    </source>
</evidence>
<name>A0ABQ9J551_9CUCU</name>
<evidence type="ECO:0000256" key="2">
    <source>
        <dbReference type="ARBA" id="ARBA00022723"/>
    </source>
</evidence>
<feature type="domain" description="Transposase Helix-turn-helix" evidence="4">
    <location>
        <begin position="83"/>
        <end position="122"/>
    </location>
</feature>
<accession>A0ABQ9J551</accession>
<sequence length="290" mass="33385">MGHEEVSEEKDLTVEDMQLALRSSNEEIYKLREKLSMFQMDIDYFKNSDSNTLYYTGLPTFMHLNAIYDLVKCYMAETSQAPLKKFQQLILTLIKLRLNLPFRDLANRFNCHYTSAGRIFSKDIGYTILPFKNLVINMPQCFQDNFGLRTTVLIDCFEVFIERPSNVNAAARTWSNYKHHHTVKFLIGITPQGVICFISNAYGGRASDKFITEDCGFLDKLQPRDLVIADRGFLISNSVNMCLAEVVTPAFLKGKKQLSAKEVESTRKIANVRIHVERIIGMLRSKIYYI</sequence>